<keyword evidence="4" id="KW-1185">Reference proteome</keyword>
<protein>
    <recommendedName>
        <fullName evidence="1">Vacuolar ATPase assembly protein VMA22</fullName>
    </recommendedName>
</protein>
<reference evidence="3 4" key="1">
    <citation type="journal article" date="2016" name="Genome Biol. Evol.">
        <title>Divergent and convergent evolution of fungal pathogenicity.</title>
        <authorList>
            <person name="Shang Y."/>
            <person name="Xiao G."/>
            <person name="Zheng P."/>
            <person name="Cen K."/>
            <person name="Zhan S."/>
            <person name="Wang C."/>
        </authorList>
    </citation>
    <scope>NUCLEOTIDE SEQUENCE [LARGE SCALE GENOMIC DNA]</scope>
    <source>
        <strain evidence="3 4">RCEF 3172</strain>
    </source>
</reference>
<proteinExistence type="predicted"/>
<sequence length="199" mass="21511">MASEAADRTIDELLERYLGLLDQHATLRASLAATQQATLQSLARANFSAPRGARYGPDQYDARMQASRRVVITVEEKSGPPTFTVTDDAVGSGGGEEEEEEGEKEEEEKEEGARKGVAAAVRDDPIRWFGLLVPQALRDAQSHARKAVQDVIPRLASVQAEMAHVEIEVRRARKRRAKASGGSPKQDVGSTAQTVSASS</sequence>
<comment type="caution">
    <text evidence="3">The sequence shown here is derived from an EMBL/GenBank/DDBJ whole genome shotgun (WGS) entry which is preliminary data.</text>
</comment>
<accession>A0A167H2D3</accession>
<feature type="compositionally biased region" description="Acidic residues" evidence="2">
    <location>
        <begin position="95"/>
        <end position="110"/>
    </location>
</feature>
<evidence type="ECO:0000313" key="4">
    <source>
        <dbReference type="Proteomes" id="UP000076863"/>
    </source>
</evidence>
<dbReference type="GO" id="GO:0070072">
    <property type="term" value="P:vacuolar proton-transporting V-type ATPase complex assembly"/>
    <property type="evidence" value="ECO:0007669"/>
    <property type="project" value="InterPro"/>
</dbReference>
<dbReference type="GO" id="GO:0051082">
    <property type="term" value="F:unfolded protein binding"/>
    <property type="evidence" value="ECO:0007669"/>
    <property type="project" value="TreeGrafter"/>
</dbReference>
<feature type="region of interest" description="Disordered" evidence="2">
    <location>
        <begin position="79"/>
        <end position="118"/>
    </location>
</feature>
<evidence type="ECO:0000313" key="3">
    <source>
        <dbReference type="EMBL" id="OAA47397.1"/>
    </source>
</evidence>
<name>A0A167H2D3_9HYPO</name>
<evidence type="ECO:0000256" key="1">
    <source>
        <dbReference type="ARBA" id="ARBA00093634"/>
    </source>
</evidence>
<gene>
    <name evidence="3" type="ORF">BBO_02852</name>
</gene>
<feature type="compositionally biased region" description="Polar residues" evidence="2">
    <location>
        <begin position="188"/>
        <end position="199"/>
    </location>
</feature>
<dbReference type="InterPro" id="IPR040357">
    <property type="entry name" value="Vma22/CCDC115"/>
</dbReference>
<dbReference type="Pfam" id="PF21730">
    <property type="entry name" value="Vma22_CCDC115"/>
    <property type="match status" value="1"/>
</dbReference>
<dbReference type="PANTHER" id="PTHR31996">
    <property type="entry name" value="COILED-COIL DOMAIN-CONTAINING PROTEIN 115"/>
    <property type="match status" value="1"/>
</dbReference>
<dbReference type="GO" id="GO:1990871">
    <property type="term" value="C:Vma12-Vma22 assembly complex"/>
    <property type="evidence" value="ECO:0007669"/>
    <property type="project" value="TreeGrafter"/>
</dbReference>
<dbReference type="PANTHER" id="PTHR31996:SF2">
    <property type="entry name" value="COILED-COIL DOMAIN-CONTAINING PROTEIN 115"/>
    <property type="match status" value="1"/>
</dbReference>
<feature type="region of interest" description="Disordered" evidence="2">
    <location>
        <begin position="171"/>
        <end position="199"/>
    </location>
</feature>
<dbReference type="EMBL" id="AZHA01000006">
    <property type="protein sequence ID" value="OAA47397.1"/>
    <property type="molecule type" value="Genomic_DNA"/>
</dbReference>
<dbReference type="Proteomes" id="UP000076863">
    <property type="component" value="Unassembled WGS sequence"/>
</dbReference>
<dbReference type="OrthoDB" id="408631at2759"/>
<dbReference type="AlphaFoldDB" id="A0A167H2D3"/>
<organism evidence="3 4">
    <name type="scientific">Beauveria brongniartii RCEF 3172</name>
    <dbReference type="NCBI Taxonomy" id="1081107"/>
    <lineage>
        <taxon>Eukaryota</taxon>
        <taxon>Fungi</taxon>
        <taxon>Dikarya</taxon>
        <taxon>Ascomycota</taxon>
        <taxon>Pezizomycotina</taxon>
        <taxon>Sordariomycetes</taxon>
        <taxon>Hypocreomycetidae</taxon>
        <taxon>Hypocreales</taxon>
        <taxon>Cordycipitaceae</taxon>
        <taxon>Beauveria</taxon>
        <taxon>Beauveria brongniartii</taxon>
    </lineage>
</organism>
<evidence type="ECO:0000256" key="2">
    <source>
        <dbReference type="SAM" id="MobiDB-lite"/>
    </source>
</evidence>